<protein>
    <recommendedName>
        <fullName evidence="4">Extracellular solute-binding protein</fullName>
    </recommendedName>
</protein>
<accession>A0A9D1SGG7</accession>
<dbReference type="Gene3D" id="3.40.190.10">
    <property type="entry name" value="Periplasmic binding protein-like II"/>
    <property type="match status" value="2"/>
</dbReference>
<dbReference type="SUPFAM" id="SSF53850">
    <property type="entry name" value="Periplasmic binding protein-like II"/>
    <property type="match status" value="1"/>
</dbReference>
<gene>
    <name evidence="2" type="ORF">IAC57_01320</name>
</gene>
<dbReference type="EMBL" id="DVMZ01000037">
    <property type="protein sequence ID" value="HIU58718.1"/>
    <property type="molecule type" value="Genomic_DNA"/>
</dbReference>
<organism evidence="2 3">
    <name type="scientific">Candidatus Scatosoma pullistercoris</name>
    <dbReference type="NCBI Taxonomy" id="2840934"/>
    <lineage>
        <taxon>Bacteria</taxon>
        <taxon>Bacillati</taxon>
        <taxon>Bacillota</taxon>
        <taxon>Clostridia</taxon>
        <taxon>Candidatus Scatosoma</taxon>
    </lineage>
</organism>
<evidence type="ECO:0008006" key="4">
    <source>
        <dbReference type="Google" id="ProtNLM"/>
    </source>
</evidence>
<feature type="signal peptide" evidence="1">
    <location>
        <begin position="1"/>
        <end position="19"/>
    </location>
</feature>
<dbReference type="PROSITE" id="PS51257">
    <property type="entry name" value="PROKAR_LIPOPROTEIN"/>
    <property type="match status" value="1"/>
</dbReference>
<evidence type="ECO:0000313" key="2">
    <source>
        <dbReference type="EMBL" id="HIU58718.1"/>
    </source>
</evidence>
<comment type="caution">
    <text evidence="2">The sequence shown here is derived from an EMBL/GenBank/DDBJ whole genome shotgun (WGS) entry which is preliminary data.</text>
</comment>
<evidence type="ECO:0000256" key="1">
    <source>
        <dbReference type="SAM" id="SignalP"/>
    </source>
</evidence>
<dbReference type="AlphaFoldDB" id="A0A9D1SGG7"/>
<sequence>MKKNTLRACSLALAGFSGALLLSGCTGGGGGDVITLTVYSQLANHSDEQLGFCRTLLEDKFNVRLNIIANSEGTYDTLLETGSLGDIIIWGSNGAQYQKAIARKLLRAWDDDMQLLELYGTNLKKYFPAALEANRTLNASLGPEDVYNHIYGIGHDVVASGETAEGERADHASFFYSWDVRWDLYKQLGYPEIKDLDDYFDLMVAMKEICPTDEAGNPTYATSLFSDWDGNMVMNIKSFASAYYGYDEFEIGLYDAVNGVFHGALEENGPYLESLKFHNKLYQAGLLDPDSTTNNWDAMAAKVANGGVFMSIFDFSGRDLYNTKEHLEEGKAMLSLVPENATNIVYGLNESGGERVWSIGSKTAYPELCMQIIDWCASPEGAMTIWYGLQGVHWDYDEDGYMYFTDFGAQSYADPNLSQVGHSWTSPYTGKTYDLTGTFDDGKLQINNIIWSLDAINPDSNGEKFNYEYWRSEQNREVSAIEEDWRAQTGCFDMQSYMDEQNYSIIPASSYIAPTRSASLDVQWNQVIFYLKQYTWQAIKAPNDVAFEKYVSDMIDICKRNGYDECVAYSAEQAAIKWPAAQ</sequence>
<reference evidence="2" key="1">
    <citation type="submission" date="2020-10" db="EMBL/GenBank/DDBJ databases">
        <authorList>
            <person name="Gilroy R."/>
        </authorList>
    </citation>
    <scope>NUCLEOTIDE SEQUENCE</scope>
    <source>
        <strain evidence="2">11687</strain>
    </source>
</reference>
<evidence type="ECO:0000313" key="3">
    <source>
        <dbReference type="Proteomes" id="UP000824081"/>
    </source>
</evidence>
<name>A0A9D1SGG7_9FIRM</name>
<reference evidence="2" key="2">
    <citation type="journal article" date="2021" name="PeerJ">
        <title>Extensive microbial diversity within the chicken gut microbiome revealed by metagenomics and culture.</title>
        <authorList>
            <person name="Gilroy R."/>
            <person name="Ravi A."/>
            <person name="Getino M."/>
            <person name="Pursley I."/>
            <person name="Horton D.L."/>
            <person name="Alikhan N.F."/>
            <person name="Baker D."/>
            <person name="Gharbi K."/>
            <person name="Hall N."/>
            <person name="Watson M."/>
            <person name="Adriaenssens E.M."/>
            <person name="Foster-Nyarko E."/>
            <person name="Jarju S."/>
            <person name="Secka A."/>
            <person name="Antonio M."/>
            <person name="Oren A."/>
            <person name="Chaudhuri R.R."/>
            <person name="La Ragione R."/>
            <person name="Hildebrand F."/>
            <person name="Pallen M.J."/>
        </authorList>
    </citation>
    <scope>NUCLEOTIDE SEQUENCE</scope>
    <source>
        <strain evidence="2">11687</strain>
    </source>
</reference>
<dbReference type="Proteomes" id="UP000824081">
    <property type="component" value="Unassembled WGS sequence"/>
</dbReference>
<keyword evidence="1" id="KW-0732">Signal</keyword>
<feature type="chain" id="PRO_5038503422" description="Extracellular solute-binding protein" evidence="1">
    <location>
        <begin position="20"/>
        <end position="582"/>
    </location>
</feature>
<proteinExistence type="predicted"/>